<dbReference type="PANTHER" id="PTHR43364">
    <property type="entry name" value="NADH-SPECIFIC METHYLGLYOXAL REDUCTASE-RELATED"/>
    <property type="match status" value="1"/>
</dbReference>
<reference evidence="3 4" key="1">
    <citation type="submission" date="2024-02" db="EMBL/GenBank/DDBJ databases">
        <title>De novo assembly and annotation of 12 fungi associated with fruit tree decline syndrome in Ontario, Canada.</title>
        <authorList>
            <person name="Sulman M."/>
            <person name="Ellouze W."/>
            <person name="Ilyukhin E."/>
        </authorList>
    </citation>
    <scope>NUCLEOTIDE SEQUENCE [LARGE SCALE GENOMIC DNA]</scope>
    <source>
        <strain evidence="3 4">M169</strain>
    </source>
</reference>
<comment type="caution">
    <text evidence="3">The sequence shown here is derived from an EMBL/GenBank/DDBJ whole genome shotgun (WGS) entry which is preliminary data.</text>
</comment>
<evidence type="ECO:0000313" key="4">
    <source>
        <dbReference type="Proteomes" id="UP001430848"/>
    </source>
</evidence>
<dbReference type="InterPro" id="IPR050523">
    <property type="entry name" value="AKR_Detox_Biosynth"/>
</dbReference>
<organism evidence="3 4">
    <name type="scientific">Diaporthe eres</name>
    <name type="common">Phomopsis oblonga</name>
    <dbReference type="NCBI Taxonomy" id="83184"/>
    <lineage>
        <taxon>Eukaryota</taxon>
        <taxon>Fungi</taxon>
        <taxon>Dikarya</taxon>
        <taxon>Ascomycota</taxon>
        <taxon>Pezizomycotina</taxon>
        <taxon>Sordariomycetes</taxon>
        <taxon>Sordariomycetidae</taxon>
        <taxon>Diaporthales</taxon>
        <taxon>Diaporthaceae</taxon>
        <taxon>Diaporthe</taxon>
        <taxon>Diaporthe eres species complex</taxon>
    </lineage>
</organism>
<dbReference type="SUPFAM" id="SSF51430">
    <property type="entry name" value="NAD(P)-linked oxidoreductase"/>
    <property type="match status" value="1"/>
</dbReference>
<dbReference type="Proteomes" id="UP001430848">
    <property type="component" value="Unassembled WGS sequence"/>
</dbReference>
<dbReference type="InterPro" id="IPR023210">
    <property type="entry name" value="NADP_OxRdtase_dom"/>
</dbReference>
<protein>
    <submittedName>
        <fullName evidence="3">CSG1/SUR1-like protein</fullName>
    </submittedName>
</protein>
<dbReference type="CDD" id="cd19079">
    <property type="entry name" value="AKR_EcYajO-like"/>
    <property type="match status" value="1"/>
</dbReference>
<accession>A0ABR1PG76</accession>
<proteinExistence type="predicted"/>
<gene>
    <name evidence="3" type="primary">CSH1</name>
    <name evidence="3" type="ORF">SLS63_003555</name>
</gene>
<evidence type="ECO:0000313" key="3">
    <source>
        <dbReference type="EMBL" id="KAK7736035.1"/>
    </source>
</evidence>
<keyword evidence="4" id="KW-1185">Reference proteome</keyword>
<sequence length="343" mass="38390">MGSPMKYVRVGKSGLKVSQLILGCMSFGDKNWQPWLLDKEEALPILKYAFDRGINTWDVADTYSNGRSEEIVGAAIKEYNIPRSKVVIMSKCFQFVDEDRGPIDPAKLTSNDGPRVNQVGLSRKHILDAVDRSVERLGTYIDVLQIHRMDRDVSPKEIMKALNDVVESGKVRYIGASSMAAWEFQMLQNVAARNGWHQFVSMQGLYNLLYREEEREMNPYCKATGVGLFPWSPLAAGVLAHPWSDRSSSRESNDPFLKLLFRSSEDGADKAIVGRVEELANRKGVSMAQVAQAWLISGQCMPICGLETKEMIDQAVGALEVGLSQEEIKFLEEPYAAKQAMPF</sequence>
<evidence type="ECO:0000259" key="2">
    <source>
        <dbReference type="Pfam" id="PF00248"/>
    </source>
</evidence>
<dbReference type="Pfam" id="PF00248">
    <property type="entry name" value="Aldo_ket_red"/>
    <property type="match status" value="1"/>
</dbReference>
<dbReference type="EMBL" id="JAKNSF020000011">
    <property type="protein sequence ID" value="KAK7736035.1"/>
    <property type="molecule type" value="Genomic_DNA"/>
</dbReference>
<evidence type="ECO:0000256" key="1">
    <source>
        <dbReference type="ARBA" id="ARBA00023002"/>
    </source>
</evidence>
<feature type="domain" description="NADP-dependent oxidoreductase" evidence="2">
    <location>
        <begin position="20"/>
        <end position="333"/>
    </location>
</feature>
<dbReference type="PANTHER" id="PTHR43364:SF15">
    <property type="entry name" value="ARYL-ALCOHOL DEHYDROGENASE AAD16-RELATED"/>
    <property type="match status" value="1"/>
</dbReference>
<dbReference type="InterPro" id="IPR036812">
    <property type="entry name" value="NAD(P)_OxRdtase_dom_sf"/>
</dbReference>
<dbReference type="Gene3D" id="3.20.20.100">
    <property type="entry name" value="NADP-dependent oxidoreductase domain"/>
    <property type="match status" value="1"/>
</dbReference>
<name>A0ABR1PG76_DIAER</name>
<keyword evidence="1" id="KW-0560">Oxidoreductase</keyword>